<keyword evidence="7" id="KW-0143">Chaperone</keyword>
<dbReference type="PANTHER" id="PTHR47529:SF1">
    <property type="entry name" value="PERIPLASMIC CHAPERONE PPID"/>
    <property type="match status" value="1"/>
</dbReference>
<dbReference type="PANTHER" id="PTHR47529">
    <property type="entry name" value="PEPTIDYL-PROLYL CIS-TRANS ISOMERASE D"/>
    <property type="match status" value="1"/>
</dbReference>
<dbReference type="Gene3D" id="1.10.4030.10">
    <property type="entry name" value="Porin chaperone SurA, peptide-binding domain"/>
    <property type="match status" value="1"/>
</dbReference>
<evidence type="ECO:0000256" key="11">
    <source>
        <dbReference type="PROSITE-ProRule" id="PRU00278"/>
    </source>
</evidence>
<comment type="subcellular location">
    <subcellularLocation>
        <location evidence="1">Cell inner membrane</location>
        <topology evidence="1">Single-pass type II membrane protein</topology>
        <orientation evidence="1">Periplasmic side</orientation>
    </subcellularLocation>
</comment>
<dbReference type="EMBL" id="CP044455">
    <property type="protein sequence ID" value="QIC70110.1"/>
    <property type="molecule type" value="Genomic_DNA"/>
</dbReference>
<dbReference type="PROSITE" id="PS50198">
    <property type="entry name" value="PPIC_PPIASE_2"/>
    <property type="match status" value="1"/>
</dbReference>
<evidence type="ECO:0000256" key="2">
    <source>
        <dbReference type="ARBA" id="ARBA00022475"/>
    </source>
</evidence>
<evidence type="ECO:0000313" key="14">
    <source>
        <dbReference type="Proteomes" id="UP000503440"/>
    </source>
</evidence>
<gene>
    <name evidence="13" type="ORF">FSC09_06665</name>
</gene>
<evidence type="ECO:0000259" key="12">
    <source>
        <dbReference type="PROSITE" id="PS50198"/>
    </source>
</evidence>
<comment type="similarity">
    <text evidence="8">Belongs to the PpiD chaperone family.</text>
</comment>
<dbReference type="RefSeq" id="WP_163145758.1">
    <property type="nucleotide sequence ID" value="NZ_CP044455.1"/>
</dbReference>
<feature type="domain" description="PpiC" evidence="12">
    <location>
        <begin position="264"/>
        <end position="362"/>
    </location>
</feature>
<evidence type="ECO:0000256" key="9">
    <source>
        <dbReference type="ARBA" id="ARBA00040743"/>
    </source>
</evidence>
<evidence type="ECO:0000256" key="8">
    <source>
        <dbReference type="ARBA" id="ARBA00038408"/>
    </source>
</evidence>
<evidence type="ECO:0000256" key="5">
    <source>
        <dbReference type="ARBA" id="ARBA00022989"/>
    </source>
</evidence>
<dbReference type="Proteomes" id="UP000503440">
    <property type="component" value="Chromosome"/>
</dbReference>
<keyword evidence="3" id="KW-0997">Cell inner membrane</keyword>
<evidence type="ECO:0000313" key="13">
    <source>
        <dbReference type="EMBL" id="QIC70110.1"/>
    </source>
</evidence>
<sequence length="623" mass="68884">MESFRNVIKGWLGKVLLVLFLIPLALVGIEGYFSGGNSADSAKSVNGQQVSKQELEALTNSLKQQYLSYTQGDETLLNQSYIENKALDTLIARTLLLQQTEHLGISLSDAQIEQMIAQQPSFQENGQFSEALYANYLRSVGMSSQALIQNLRQDHALKMLSASFMDHALVSELDIQQIANLQTEQRTLHLSSIKLDEYKKNIQVSAQEISDYYNKHSTLFKQVANVDVDFIVLTPAHISATEAAITDAELQQAYDKFVEAQQKNAAREVKHILITTDARDDAAAKKLADQVYAEIQQGTSFAAAAQKYSEDPESKDKGGLFEAYDVGVFGNAFDQAVTSLKSGQISQPVKTQYGYHLIQVETDAVQVPSFEAEKARLTAELKKTKQQNAFSDTVNSLNEMVVGSDALDVVSQEVKGTKVESVKGFSLASQHPVLSDPSVKVKLFNDDVKNGDRNASSNIQMANGNVVWVKVREYHAAGVQTLAEATPRVRAKLIEEKAFNAAKAKIQKSLDEFKTQPAAEVLAQQQIRFEDAGVFTRAEGRLKREIERAAFSLMPPKQGMWSVTTAALPNELVVVAVSNVNRTTSNALTPEQLQELAKLYQQLRAQQELDDYTQYLKAKADIE</sequence>
<dbReference type="Pfam" id="PF00639">
    <property type="entry name" value="Rotamase"/>
    <property type="match status" value="1"/>
</dbReference>
<accession>A0A6C0Y241</accession>
<keyword evidence="2" id="KW-1003">Cell membrane</keyword>
<organism evidence="13 14">
    <name type="scientific">Acinetobacter indicus</name>
    <dbReference type="NCBI Taxonomy" id="756892"/>
    <lineage>
        <taxon>Bacteria</taxon>
        <taxon>Pseudomonadati</taxon>
        <taxon>Pseudomonadota</taxon>
        <taxon>Gammaproteobacteria</taxon>
        <taxon>Moraxellales</taxon>
        <taxon>Moraxellaceae</taxon>
        <taxon>Acinetobacter</taxon>
    </lineage>
</organism>
<dbReference type="GO" id="GO:0005886">
    <property type="term" value="C:plasma membrane"/>
    <property type="evidence" value="ECO:0007669"/>
    <property type="project" value="UniProtKB-SubCell"/>
</dbReference>
<evidence type="ECO:0000256" key="10">
    <source>
        <dbReference type="ARBA" id="ARBA00042775"/>
    </source>
</evidence>
<dbReference type="Gene3D" id="3.10.50.40">
    <property type="match status" value="1"/>
</dbReference>
<evidence type="ECO:0000256" key="4">
    <source>
        <dbReference type="ARBA" id="ARBA00022692"/>
    </source>
</evidence>
<dbReference type="InterPro" id="IPR000297">
    <property type="entry name" value="PPIase_PpiC"/>
</dbReference>
<dbReference type="Pfam" id="PF13624">
    <property type="entry name" value="SurA_N_3"/>
    <property type="match status" value="1"/>
</dbReference>
<name>A0A6C0Y241_9GAMM</name>
<dbReference type="SUPFAM" id="SSF109998">
    <property type="entry name" value="Triger factor/SurA peptide-binding domain-like"/>
    <property type="match status" value="1"/>
</dbReference>
<keyword evidence="11" id="KW-0697">Rotamase</keyword>
<protein>
    <recommendedName>
        <fullName evidence="9">Periplasmic chaperone PpiD</fullName>
    </recommendedName>
    <alternativeName>
        <fullName evidence="10">Periplasmic folding chaperone</fullName>
    </alternativeName>
</protein>
<evidence type="ECO:0000256" key="3">
    <source>
        <dbReference type="ARBA" id="ARBA00022519"/>
    </source>
</evidence>
<evidence type="ECO:0000256" key="1">
    <source>
        <dbReference type="ARBA" id="ARBA00004382"/>
    </source>
</evidence>
<dbReference type="GO" id="GO:0003755">
    <property type="term" value="F:peptidyl-prolyl cis-trans isomerase activity"/>
    <property type="evidence" value="ECO:0007669"/>
    <property type="project" value="UniProtKB-KW"/>
</dbReference>
<reference evidence="13 14" key="1">
    <citation type="submission" date="2019-09" db="EMBL/GenBank/DDBJ databases">
        <title>Non-baumannii Acinetobacter spp. carrying blaNDM-1 isolated in China.</title>
        <authorList>
            <person name="Cui C."/>
            <person name="Chen C."/>
            <person name="Sun J."/>
            <person name="Liu Y."/>
        </authorList>
    </citation>
    <scope>NUCLEOTIDE SEQUENCE [LARGE SCALE GENOMIC DNA]</scope>
    <source>
        <strain evidence="13 14">B18</strain>
    </source>
</reference>
<dbReference type="InterPro" id="IPR046357">
    <property type="entry name" value="PPIase_dom_sf"/>
</dbReference>
<evidence type="ECO:0000256" key="6">
    <source>
        <dbReference type="ARBA" id="ARBA00023136"/>
    </source>
</evidence>
<dbReference type="InterPro" id="IPR027304">
    <property type="entry name" value="Trigger_fact/SurA_dom_sf"/>
</dbReference>
<keyword evidence="5" id="KW-1133">Transmembrane helix</keyword>
<evidence type="ECO:0000256" key="7">
    <source>
        <dbReference type="ARBA" id="ARBA00023186"/>
    </source>
</evidence>
<keyword evidence="6" id="KW-0472">Membrane</keyword>
<dbReference type="InterPro" id="IPR052029">
    <property type="entry name" value="PpiD_chaperone"/>
</dbReference>
<keyword evidence="11 13" id="KW-0413">Isomerase</keyword>
<proteinExistence type="inferred from homology"/>
<dbReference type="SUPFAM" id="SSF54534">
    <property type="entry name" value="FKBP-like"/>
    <property type="match status" value="1"/>
</dbReference>
<dbReference type="AlphaFoldDB" id="A0A6C0Y241"/>
<keyword evidence="4" id="KW-0812">Transmembrane</keyword>